<reference evidence="3" key="1">
    <citation type="submission" date="2015-11" db="EMBL/GenBank/DDBJ databases">
        <title>De novo transcriptome assembly of four potential Pierce s Disease insect vectors from Arizona vineyards.</title>
        <authorList>
            <person name="Tassone E.E."/>
        </authorList>
    </citation>
    <scope>NUCLEOTIDE SEQUENCE</scope>
</reference>
<proteinExistence type="predicted"/>
<evidence type="ECO:0000256" key="1">
    <source>
        <dbReference type="SAM" id="Coils"/>
    </source>
</evidence>
<feature type="coiled-coil region" evidence="1">
    <location>
        <begin position="65"/>
        <end position="99"/>
    </location>
</feature>
<protein>
    <recommendedName>
        <fullName evidence="2">RH1 domain-containing protein</fullName>
    </recommendedName>
</protein>
<gene>
    <name evidence="3" type="ORF">g.50511</name>
</gene>
<organism evidence="3">
    <name type="scientific">Graphocephala atropunctata</name>
    <dbReference type="NCBI Taxonomy" id="36148"/>
    <lineage>
        <taxon>Eukaryota</taxon>
        <taxon>Metazoa</taxon>
        <taxon>Ecdysozoa</taxon>
        <taxon>Arthropoda</taxon>
        <taxon>Hexapoda</taxon>
        <taxon>Insecta</taxon>
        <taxon>Pterygota</taxon>
        <taxon>Neoptera</taxon>
        <taxon>Paraneoptera</taxon>
        <taxon>Hemiptera</taxon>
        <taxon>Auchenorrhyncha</taxon>
        <taxon>Membracoidea</taxon>
        <taxon>Cicadellidae</taxon>
        <taxon>Cicadellinae</taxon>
        <taxon>Cicadellini</taxon>
        <taxon>Graphocephala</taxon>
    </lineage>
</organism>
<dbReference type="Pfam" id="PF09744">
    <property type="entry name" value="RH1"/>
    <property type="match status" value="1"/>
</dbReference>
<dbReference type="InterPro" id="IPR034743">
    <property type="entry name" value="RH1"/>
</dbReference>
<feature type="non-terminal residue" evidence="3">
    <location>
        <position position="126"/>
    </location>
</feature>
<keyword evidence="1" id="KW-0175">Coiled coil</keyword>
<feature type="domain" description="RH1" evidence="2">
    <location>
        <begin position="28"/>
        <end position="89"/>
    </location>
</feature>
<dbReference type="EMBL" id="GEBQ01022402">
    <property type="protein sequence ID" value="JAT17575.1"/>
    <property type="molecule type" value="Transcribed_RNA"/>
</dbReference>
<name>A0A1B6L1P7_9HEMI</name>
<feature type="non-terminal residue" evidence="3">
    <location>
        <position position="1"/>
    </location>
</feature>
<evidence type="ECO:0000313" key="3">
    <source>
        <dbReference type="EMBL" id="JAT17575.1"/>
    </source>
</evidence>
<evidence type="ECO:0000259" key="2">
    <source>
        <dbReference type="Pfam" id="PF09744"/>
    </source>
</evidence>
<accession>A0A1B6L1P7</accession>
<dbReference type="AlphaFoldDB" id="A0A1B6L1P7"/>
<sequence length="126" mass="14146">ILTKMPPVTRSSKLLHIIIGLFFIDQEVIDLVSMLYNELKSVKATYGEDAIEKLVPHVGSLVTRLNDLSKDNSGLNQEIDHLRDNLASVEHRCIDLNNSYKDKSVMCCELEEQYDADVASLNAQLA</sequence>